<dbReference type="GO" id="GO:0006310">
    <property type="term" value="P:DNA recombination"/>
    <property type="evidence" value="ECO:0007669"/>
    <property type="project" value="UniProtKB-KW"/>
</dbReference>
<evidence type="ECO:0000256" key="3">
    <source>
        <dbReference type="ARBA" id="ARBA00022705"/>
    </source>
</evidence>
<evidence type="ECO:0000256" key="4">
    <source>
        <dbReference type="ARBA" id="ARBA00022723"/>
    </source>
</evidence>
<dbReference type="Pfam" id="PF16900">
    <property type="entry name" value="REPA_OB_2"/>
    <property type="match status" value="1"/>
</dbReference>
<dbReference type="SUPFAM" id="SSF50249">
    <property type="entry name" value="Nucleic acid-binding proteins"/>
    <property type="match status" value="4"/>
</dbReference>
<dbReference type="InterPro" id="IPR003871">
    <property type="entry name" value="RFA1B/D_OB_1st"/>
</dbReference>
<feature type="compositionally biased region" description="Basic and acidic residues" evidence="13">
    <location>
        <begin position="110"/>
        <end position="121"/>
    </location>
</feature>
<feature type="region of interest" description="Disordered" evidence="13">
    <location>
        <begin position="110"/>
        <end position="147"/>
    </location>
</feature>
<dbReference type="Pfam" id="PF04057">
    <property type="entry name" value="Rep-A_N"/>
    <property type="match status" value="1"/>
</dbReference>
<keyword evidence="10" id="KW-0234">DNA repair</keyword>
<dbReference type="EMBL" id="HBFC01011147">
    <property type="protein sequence ID" value="CAD8703836.1"/>
    <property type="molecule type" value="Transcribed_RNA"/>
</dbReference>
<dbReference type="InterPro" id="IPR007199">
    <property type="entry name" value="Rep_factor-A_N"/>
</dbReference>
<dbReference type="InterPro" id="IPR031657">
    <property type="entry name" value="REPA_OB_2"/>
</dbReference>
<comment type="subunit">
    <text evidence="12">Heterotrimer of RPA1, RPA2 and RPA3 (canonical replication protein A complex).</text>
</comment>
<evidence type="ECO:0000259" key="14">
    <source>
        <dbReference type="Pfam" id="PF02721"/>
    </source>
</evidence>
<dbReference type="FunFam" id="2.40.50.140:FF:000090">
    <property type="entry name" value="Replication protein A subunit"/>
    <property type="match status" value="1"/>
</dbReference>
<organism evidence="18">
    <name type="scientific">Mantoniella antarctica</name>
    <dbReference type="NCBI Taxonomy" id="81844"/>
    <lineage>
        <taxon>Eukaryota</taxon>
        <taxon>Viridiplantae</taxon>
        <taxon>Chlorophyta</taxon>
        <taxon>Mamiellophyceae</taxon>
        <taxon>Mamiellales</taxon>
        <taxon>Mamiellaceae</taxon>
        <taxon>Mantoniella</taxon>
    </lineage>
</organism>
<evidence type="ECO:0000256" key="2">
    <source>
        <dbReference type="ARBA" id="ARBA00005690"/>
    </source>
</evidence>
<dbReference type="PANTHER" id="PTHR47165:SF4">
    <property type="entry name" value="OS03G0429900 PROTEIN"/>
    <property type="match status" value="1"/>
</dbReference>
<evidence type="ECO:0000256" key="8">
    <source>
        <dbReference type="ARBA" id="ARBA00023125"/>
    </source>
</evidence>
<dbReference type="GO" id="GO:0005634">
    <property type="term" value="C:nucleus"/>
    <property type="evidence" value="ECO:0007669"/>
    <property type="project" value="UniProtKB-SubCell"/>
</dbReference>
<dbReference type="GO" id="GO:0003677">
    <property type="term" value="F:DNA binding"/>
    <property type="evidence" value="ECO:0007669"/>
    <property type="project" value="UniProtKB-KW"/>
</dbReference>
<proteinExistence type="inferred from homology"/>
<evidence type="ECO:0000259" key="17">
    <source>
        <dbReference type="Pfam" id="PF16900"/>
    </source>
</evidence>
<gene>
    <name evidence="18" type="ORF">MANT1106_LOCUS6518</name>
</gene>
<comment type="similarity">
    <text evidence="2 12">Belongs to the replication factor A protein 1 family.</text>
</comment>
<keyword evidence="8 12" id="KW-0238">DNA-binding</keyword>
<dbReference type="GO" id="GO:0006281">
    <property type="term" value="P:DNA repair"/>
    <property type="evidence" value="ECO:0007669"/>
    <property type="project" value="UniProtKB-KW"/>
</dbReference>
<reference evidence="18" key="1">
    <citation type="submission" date="2021-01" db="EMBL/GenBank/DDBJ databases">
        <authorList>
            <person name="Corre E."/>
            <person name="Pelletier E."/>
            <person name="Niang G."/>
            <person name="Scheremetjew M."/>
            <person name="Finn R."/>
            <person name="Kale V."/>
            <person name="Holt S."/>
            <person name="Cochrane G."/>
            <person name="Meng A."/>
            <person name="Brown T."/>
            <person name="Cohen L."/>
        </authorList>
    </citation>
    <scope>NUCLEOTIDE SEQUENCE</scope>
    <source>
        <strain evidence="18">SL-175</strain>
    </source>
</reference>
<dbReference type="PANTHER" id="PTHR47165">
    <property type="entry name" value="OS03G0429900 PROTEIN"/>
    <property type="match status" value="1"/>
</dbReference>
<dbReference type="AlphaFoldDB" id="A0A7S0X5S0"/>
<dbReference type="InterPro" id="IPR047192">
    <property type="entry name" value="Euk_RPA1_DBD_C"/>
</dbReference>
<evidence type="ECO:0000256" key="12">
    <source>
        <dbReference type="RuleBase" id="RU364130"/>
    </source>
</evidence>
<feature type="domain" description="Replication factor-A protein 1 N-terminal" evidence="15">
    <location>
        <begin position="5"/>
        <end position="103"/>
    </location>
</feature>
<evidence type="ECO:0000256" key="1">
    <source>
        <dbReference type="ARBA" id="ARBA00004123"/>
    </source>
</evidence>
<evidence type="ECO:0000259" key="15">
    <source>
        <dbReference type="Pfam" id="PF04057"/>
    </source>
</evidence>
<comment type="subcellular location">
    <subcellularLocation>
        <location evidence="1 12">Nucleus</location>
    </subcellularLocation>
</comment>
<dbReference type="Pfam" id="PF08646">
    <property type="entry name" value="Rep_fac-A_C"/>
    <property type="match status" value="1"/>
</dbReference>
<dbReference type="InterPro" id="IPR013955">
    <property type="entry name" value="Rep_factor-A_C"/>
</dbReference>
<dbReference type="InterPro" id="IPR004591">
    <property type="entry name" value="Rfa1"/>
</dbReference>
<dbReference type="CDD" id="cd04476">
    <property type="entry name" value="RPA1_DBD_C"/>
    <property type="match status" value="1"/>
</dbReference>
<dbReference type="NCBIfam" id="TIGR00617">
    <property type="entry name" value="rpa1"/>
    <property type="match status" value="1"/>
</dbReference>
<keyword evidence="5" id="KW-0227">DNA damage</keyword>
<keyword evidence="3 12" id="KW-0235">DNA replication</keyword>
<dbReference type="InterPro" id="IPR012340">
    <property type="entry name" value="NA-bd_OB-fold"/>
</dbReference>
<sequence length="590" mass="64453">MADCVTPGGVRRIRESADTPIRDVSVQVLDLKAMDSSSRYSAMLNDGETQMVGVFAEALFDKLAGGLVKSHAVLKLTDVAYQKEIDQASGKHYAVITNFEMVNDHMTEKFSHIKSESESEPKTPAAKKQRTDGGAVPTSSGKKSQSIASLNPYMGNWTIKAKLSSKGDIRTFRNARGEGKVCTIELVDEAGTAIQATMWKDAIDAYDAILEVGKVFFVSRGSLRPSNRQYSTTNNDYEMSLDGKCSIEVCTEEVDVAKMERPYELCKIDQLAQKINSRTPTDVLAVVTQVGELGSIRRKSDNTEAQKREVTLLDDSRRTVSLTLWGSFATEQGEQLANMVAPVIVVRSLRVSDFNGVSIGTVARSLLVVEPTASELCDKVAALRAWYDAEGATAETVSAGAGLATAQGAGGGNAAQRTSLVGMQPEEIPPATAKPEVGVVCATAVMIKADQPMYYCACPEEGNNKKVVEENGQWYCEANQKTYDSCTRRYILRLKLEDTTGEAWVNLFHEQAVEILGISAEDLHSIRERDPAAYERRIKAAQFSTWSLKIKSKTEEYQGESKRRLTVTHCAPPDYAAEAKHLLALIQGKA</sequence>
<evidence type="ECO:0000256" key="10">
    <source>
        <dbReference type="ARBA" id="ARBA00023204"/>
    </source>
</evidence>
<keyword evidence="4 12" id="KW-0479">Metal-binding</keyword>
<feature type="compositionally biased region" description="Polar residues" evidence="13">
    <location>
        <begin position="137"/>
        <end position="147"/>
    </location>
</feature>
<evidence type="ECO:0000313" key="18">
    <source>
        <dbReference type="EMBL" id="CAD8703836.1"/>
    </source>
</evidence>
<evidence type="ECO:0000256" key="7">
    <source>
        <dbReference type="ARBA" id="ARBA00022833"/>
    </source>
</evidence>
<keyword evidence="11 12" id="KW-0539">Nucleus</keyword>
<keyword evidence="9" id="KW-0233">DNA recombination</keyword>
<feature type="domain" description="Replication factor A C-terminal" evidence="16">
    <location>
        <begin position="441"/>
        <end position="582"/>
    </location>
</feature>
<dbReference type="Gene3D" id="2.40.50.140">
    <property type="entry name" value="Nucleic acid-binding proteins"/>
    <property type="match status" value="4"/>
</dbReference>
<dbReference type="GO" id="GO:0008270">
    <property type="term" value="F:zinc ion binding"/>
    <property type="evidence" value="ECO:0007669"/>
    <property type="project" value="UniProtKB-KW"/>
</dbReference>
<dbReference type="FunFam" id="2.40.50.140:FF:000041">
    <property type="entry name" value="Replication protein A subunit"/>
    <property type="match status" value="1"/>
</dbReference>
<feature type="domain" description="Replication protein A OB" evidence="17">
    <location>
        <begin position="273"/>
        <end position="369"/>
    </location>
</feature>
<evidence type="ECO:0000256" key="6">
    <source>
        <dbReference type="ARBA" id="ARBA00022771"/>
    </source>
</evidence>
<keyword evidence="6 12" id="KW-0863">Zinc-finger</keyword>
<dbReference type="CDD" id="cd04474">
    <property type="entry name" value="RPA1_DBD_A"/>
    <property type="match status" value="1"/>
</dbReference>
<dbReference type="FunFam" id="2.40.50.140:FF:000064">
    <property type="entry name" value="Replication protein A subunit"/>
    <property type="match status" value="1"/>
</dbReference>
<protein>
    <recommendedName>
        <fullName evidence="12">Replication protein A subunit</fullName>
    </recommendedName>
</protein>
<keyword evidence="7 12" id="KW-0862">Zinc</keyword>
<accession>A0A7S0X5S0</accession>
<feature type="domain" description="Replication protein A 70 kDa DNA-binding subunit B/D first OB fold" evidence="14">
    <location>
        <begin position="145"/>
        <end position="241"/>
    </location>
</feature>
<evidence type="ECO:0000259" key="16">
    <source>
        <dbReference type="Pfam" id="PF08646"/>
    </source>
</evidence>
<evidence type="ECO:0000256" key="11">
    <source>
        <dbReference type="ARBA" id="ARBA00023242"/>
    </source>
</evidence>
<comment type="function">
    <text evidence="12">Component of the replication protein A complex (RPA) required for DNA recombination, repair and replication. The activity of RPA is mediated by single-stranded DNA binding and protein interactions. Probably involved in repair of double-strand DNA breaks (DSBs) induced by genotoxic stresses.</text>
</comment>
<dbReference type="Pfam" id="PF02721">
    <property type="entry name" value="DUF223"/>
    <property type="match status" value="1"/>
</dbReference>
<evidence type="ECO:0000256" key="13">
    <source>
        <dbReference type="SAM" id="MobiDB-lite"/>
    </source>
</evidence>
<dbReference type="CDD" id="cd04475">
    <property type="entry name" value="RPA1_DBD_B"/>
    <property type="match status" value="1"/>
</dbReference>
<evidence type="ECO:0000256" key="5">
    <source>
        <dbReference type="ARBA" id="ARBA00022763"/>
    </source>
</evidence>
<name>A0A7S0X5S0_9CHLO</name>
<dbReference type="GO" id="GO:0006260">
    <property type="term" value="P:DNA replication"/>
    <property type="evidence" value="ECO:0007669"/>
    <property type="project" value="UniProtKB-KW"/>
</dbReference>
<evidence type="ECO:0000256" key="9">
    <source>
        <dbReference type="ARBA" id="ARBA00023172"/>
    </source>
</evidence>